<dbReference type="Proteomes" id="UP000521676">
    <property type="component" value="Unassembled WGS sequence"/>
</dbReference>
<evidence type="ECO:0000313" key="3">
    <source>
        <dbReference type="Proteomes" id="UP000521676"/>
    </source>
</evidence>
<name>A0A8T7LZJ5_9CHLR</name>
<evidence type="ECO:0000313" key="2">
    <source>
        <dbReference type="EMBL" id="WJW65825.1"/>
    </source>
</evidence>
<dbReference type="Proteomes" id="UP001431572">
    <property type="component" value="Chromosome 1"/>
</dbReference>
<reference evidence="1 3" key="1">
    <citation type="submission" date="2020-06" db="EMBL/GenBank/DDBJ databases">
        <title>Anoxygenic phototrophic Chloroflexota member uses a Type I reaction center.</title>
        <authorList>
            <person name="Tsuji J.M."/>
            <person name="Shaw N.A."/>
            <person name="Nagashima S."/>
            <person name="Venkiteswaran J."/>
            <person name="Schiff S.L."/>
            <person name="Hanada S."/>
            <person name="Tank M."/>
            <person name="Neufeld J.D."/>
        </authorList>
    </citation>
    <scope>NUCLEOTIDE SEQUENCE [LARGE SCALE GENOMIC DNA]</scope>
    <source>
        <strain evidence="1">L227-S17</strain>
    </source>
</reference>
<evidence type="ECO:0000313" key="1">
    <source>
        <dbReference type="EMBL" id="NWJ46457.1"/>
    </source>
</evidence>
<dbReference type="AlphaFoldDB" id="A0A8T7LZJ5"/>
<accession>A0A8T7LZJ5</accession>
<dbReference type="RefSeq" id="WP_341467710.1">
    <property type="nucleotide sequence ID" value="NZ_CP128399.1"/>
</dbReference>
<proteinExistence type="predicted"/>
<gene>
    <name evidence="1" type="ORF">HXX08_11310</name>
    <name evidence="2" type="ORF">OZ401_001604</name>
</gene>
<evidence type="ECO:0000313" key="4">
    <source>
        <dbReference type="Proteomes" id="UP001431572"/>
    </source>
</evidence>
<sequence>MGDTFEITVSGVKIEGQYCGDGAYVAYALEQYQLPVSDEVLDAIENALEDVIGEQGMLGDVYFTYYRDYQMVDGELVVSRSLKDFEFTVEK</sequence>
<reference evidence="2" key="2">
    <citation type="journal article" date="2024" name="Nature">
        <title>Anoxygenic phototroph of the Chloroflexota uses a type I reaction centre.</title>
        <authorList>
            <person name="Tsuji J.M."/>
            <person name="Shaw N.A."/>
            <person name="Nagashima S."/>
            <person name="Venkiteswaran J.J."/>
            <person name="Schiff S.L."/>
            <person name="Watanabe T."/>
            <person name="Fukui M."/>
            <person name="Hanada S."/>
            <person name="Tank M."/>
            <person name="Neufeld J.D."/>
        </authorList>
    </citation>
    <scope>NUCLEOTIDE SEQUENCE</scope>
    <source>
        <strain evidence="2">L227-S17</strain>
    </source>
</reference>
<keyword evidence="4" id="KW-1185">Reference proteome</keyword>
<dbReference type="EMBL" id="CP128399">
    <property type="protein sequence ID" value="WJW65825.1"/>
    <property type="molecule type" value="Genomic_DNA"/>
</dbReference>
<dbReference type="EMBL" id="JACATZ010000001">
    <property type="protein sequence ID" value="NWJ46457.1"/>
    <property type="molecule type" value="Genomic_DNA"/>
</dbReference>
<organism evidence="1 3">
    <name type="scientific">Candidatus Chlorohelix allophototropha</name>
    <dbReference type="NCBI Taxonomy" id="3003348"/>
    <lineage>
        <taxon>Bacteria</taxon>
        <taxon>Bacillati</taxon>
        <taxon>Chloroflexota</taxon>
        <taxon>Chloroflexia</taxon>
        <taxon>Candidatus Chloroheliales</taxon>
        <taxon>Candidatus Chloroheliaceae</taxon>
        <taxon>Candidatus Chlorohelix</taxon>
    </lineage>
</organism>
<protein>
    <submittedName>
        <fullName evidence="1">Uncharacterized protein</fullName>
    </submittedName>
</protein>